<sequence>MDGRSEFGMGCVAEDYVFVWNGVEIRFCGGFLSTDGGRGGSVRLRLLQSTANSETPRRRREENSIPNVIEAKGFLAEGGGLDGSPGPRRSFPLCRRLIDYLNWKPIHWDVALGDCSYARCFQNVDYQK</sequence>
<reference evidence="2" key="1">
    <citation type="submission" date="2025-08" db="UniProtKB">
        <authorList>
            <consortium name="RefSeq"/>
        </authorList>
    </citation>
    <scope>IDENTIFICATION</scope>
</reference>
<evidence type="ECO:0000313" key="2">
    <source>
        <dbReference type="RefSeq" id="XP_029122057.1"/>
    </source>
</evidence>
<organism evidence="1 2">
    <name type="scientific">Elaeis guineensis var. tenera</name>
    <name type="common">Oil palm</name>
    <dbReference type="NCBI Taxonomy" id="51953"/>
    <lineage>
        <taxon>Eukaryota</taxon>
        <taxon>Viridiplantae</taxon>
        <taxon>Streptophyta</taxon>
        <taxon>Embryophyta</taxon>
        <taxon>Tracheophyta</taxon>
        <taxon>Spermatophyta</taxon>
        <taxon>Magnoliopsida</taxon>
        <taxon>Liliopsida</taxon>
        <taxon>Arecaceae</taxon>
        <taxon>Arecoideae</taxon>
        <taxon>Cocoseae</taxon>
        <taxon>Elaeidinae</taxon>
        <taxon>Elaeis</taxon>
    </lineage>
</organism>
<accession>A0A8N4EZV3</accession>
<dbReference type="AlphaFoldDB" id="A0A8N4EZV3"/>
<dbReference type="OrthoDB" id="10505459at2759"/>
<proteinExistence type="predicted"/>
<name>A0A8N4EZV3_ELAGV</name>
<dbReference type="Proteomes" id="UP000504607">
    <property type="component" value="Chromosome 8"/>
</dbReference>
<keyword evidence="1" id="KW-1185">Reference proteome</keyword>
<dbReference type="RefSeq" id="XP_029122057.1">
    <property type="nucleotide sequence ID" value="XM_029266224.1"/>
</dbReference>
<evidence type="ECO:0000313" key="1">
    <source>
        <dbReference type="Proteomes" id="UP000504607"/>
    </source>
</evidence>
<protein>
    <submittedName>
        <fullName evidence="2">Uncharacterized protein LOC105050507</fullName>
    </submittedName>
</protein>
<gene>
    <name evidence="2" type="primary">LOC105050507</name>
</gene>